<dbReference type="SUPFAM" id="SSF51338">
    <property type="entry name" value="Composite domain of metallo-dependent hydrolases"/>
    <property type="match status" value="1"/>
</dbReference>
<accession>A0A8J7QNW3</accession>
<dbReference type="Proteomes" id="UP000664417">
    <property type="component" value="Unassembled WGS sequence"/>
</dbReference>
<proteinExistence type="predicted"/>
<dbReference type="Gene3D" id="3.10.310.70">
    <property type="match status" value="1"/>
</dbReference>
<feature type="signal peptide" evidence="1">
    <location>
        <begin position="1"/>
        <end position="19"/>
    </location>
</feature>
<dbReference type="RefSeq" id="WP_207862538.1">
    <property type="nucleotide sequence ID" value="NZ_JAFREP010000039.1"/>
</dbReference>
<organism evidence="3 4">
    <name type="scientific">Acanthopleuribacter pedis</name>
    <dbReference type="NCBI Taxonomy" id="442870"/>
    <lineage>
        <taxon>Bacteria</taxon>
        <taxon>Pseudomonadati</taxon>
        <taxon>Acidobacteriota</taxon>
        <taxon>Holophagae</taxon>
        <taxon>Acanthopleuribacterales</taxon>
        <taxon>Acanthopleuribacteraceae</taxon>
        <taxon>Acanthopleuribacter</taxon>
    </lineage>
</organism>
<dbReference type="Gene3D" id="2.30.40.10">
    <property type="entry name" value="Urease, subunit C, domain 1"/>
    <property type="match status" value="1"/>
</dbReference>
<dbReference type="PANTHER" id="PTHR22642">
    <property type="entry name" value="IMIDAZOLONEPROPIONASE"/>
    <property type="match status" value="1"/>
</dbReference>
<keyword evidence="4" id="KW-1185">Reference proteome</keyword>
<dbReference type="CDD" id="cd01300">
    <property type="entry name" value="YtcJ_like"/>
    <property type="match status" value="1"/>
</dbReference>
<evidence type="ECO:0000259" key="2">
    <source>
        <dbReference type="Pfam" id="PF07969"/>
    </source>
</evidence>
<dbReference type="InterPro" id="IPR013108">
    <property type="entry name" value="Amidohydro_3"/>
</dbReference>
<dbReference type="PANTHER" id="PTHR22642:SF2">
    <property type="entry name" value="PROTEIN LONG AFTER FAR-RED 3"/>
    <property type="match status" value="1"/>
</dbReference>
<evidence type="ECO:0000313" key="4">
    <source>
        <dbReference type="Proteomes" id="UP000664417"/>
    </source>
</evidence>
<keyword evidence="1" id="KW-0732">Signal</keyword>
<dbReference type="InterPro" id="IPR032466">
    <property type="entry name" value="Metal_Hydrolase"/>
</dbReference>
<dbReference type="Pfam" id="PF07969">
    <property type="entry name" value="Amidohydro_3"/>
    <property type="match status" value="1"/>
</dbReference>
<dbReference type="InterPro" id="IPR011059">
    <property type="entry name" value="Metal-dep_hydrolase_composite"/>
</dbReference>
<feature type="domain" description="Amidohydrolase 3" evidence="2">
    <location>
        <begin position="72"/>
        <end position="632"/>
    </location>
</feature>
<feature type="chain" id="PRO_5035221108" evidence="1">
    <location>
        <begin position="20"/>
        <end position="642"/>
    </location>
</feature>
<reference evidence="3" key="1">
    <citation type="submission" date="2021-03" db="EMBL/GenBank/DDBJ databases">
        <authorList>
            <person name="Wang G."/>
        </authorList>
    </citation>
    <scope>NUCLEOTIDE SEQUENCE</scope>
    <source>
        <strain evidence="3">KCTC 12899</strain>
    </source>
</reference>
<dbReference type="EMBL" id="JAFREP010000039">
    <property type="protein sequence ID" value="MBO1322565.1"/>
    <property type="molecule type" value="Genomic_DNA"/>
</dbReference>
<evidence type="ECO:0000313" key="3">
    <source>
        <dbReference type="EMBL" id="MBO1322565.1"/>
    </source>
</evidence>
<comment type="caution">
    <text evidence="3">The sequence shown here is derived from an EMBL/GenBank/DDBJ whole genome shotgun (WGS) entry which is preliminary data.</text>
</comment>
<dbReference type="Gene3D" id="3.20.20.140">
    <property type="entry name" value="Metal-dependent hydrolases"/>
    <property type="match status" value="1"/>
</dbReference>
<dbReference type="InterPro" id="IPR033932">
    <property type="entry name" value="YtcJ-like"/>
</dbReference>
<evidence type="ECO:0000256" key="1">
    <source>
        <dbReference type="SAM" id="SignalP"/>
    </source>
</evidence>
<name>A0A8J7QNW3_9BACT</name>
<dbReference type="GO" id="GO:0016810">
    <property type="term" value="F:hydrolase activity, acting on carbon-nitrogen (but not peptide) bonds"/>
    <property type="evidence" value="ECO:0007669"/>
    <property type="project" value="InterPro"/>
</dbReference>
<dbReference type="AlphaFoldDB" id="A0A8J7QNW3"/>
<sequence length="642" mass="70117">MPCPAVVCCLALLSVPMLATSSNQEDIIFRNGTVLTMNPAQPHAQAVWVKNGIILAVGEEDLVMEHETKHTRVIDLQGGTLMPGFIEPHGHLLGTVVFSLANQLSPCLPAPYQNLLDARDGKEQPDCPLYIYNALMNLAKKTRGGKGWIFGLGLDPSRMAYKKGVPASVFHDNPRKILDATFPADRPVFIMDQSGHLAYVNTKAFEAIKVCAQADPCPSDRKTPPTAPPPGVWVIDPETGQFTGLLQEQEAFGPFIKAMAGDTVLGALTNEMNDPETLKKAYEGSLSALRNIARTGVTTFVNGGVNTSAEVLFIETLMQKWAKPMFRVRSLYAWDFEKEAPKKIKPTFWDETNQGMYSVSGVKLWADGSTQGCTANLFAPYAARGACSSAGYGNENFAWQTIQTNLEPYWNAGWAVQVHANGDQAVQNTLRAMASLQAAKANNHPHVLIHFTVGDDRLVSQVAEIREGVFVSPVDVSVTHLIGHVAYWGGAFQNILDGLSPPEKDETGRVPYLDPTGLELRHGVPFSFHSDTPVSVVNPLWFVSQAVTRLTWFYPNLAANQASQMPGDQTITVQQALEAITIVPARQNGISNYVGSIEVGKVADLVHLAQNPLTTRPMDIRAIPVIATYVHGMEHIWVEDEK</sequence>
<protein>
    <submittedName>
        <fullName evidence="3">Amidohydrolase</fullName>
    </submittedName>
</protein>
<gene>
    <name evidence="3" type="ORF">J3U88_29090</name>
</gene>
<dbReference type="SUPFAM" id="SSF51556">
    <property type="entry name" value="Metallo-dependent hydrolases"/>
    <property type="match status" value="1"/>
</dbReference>